<dbReference type="Proteomes" id="UP001157114">
    <property type="component" value="Unassembled WGS sequence"/>
</dbReference>
<gene>
    <name evidence="1" type="ORF">MU1_40000</name>
</gene>
<name>A0ABQ6GHR1_9BACL</name>
<accession>A0ABQ6GHR1</accession>
<protein>
    <submittedName>
        <fullName evidence="1">Uncharacterized protein</fullName>
    </submittedName>
</protein>
<dbReference type="EMBL" id="BSSQ01000015">
    <property type="protein sequence ID" value="GLX69655.1"/>
    <property type="molecule type" value="Genomic_DNA"/>
</dbReference>
<reference evidence="1 2" key="1">
    <citation type="submission" date="2023-03" db="EMBL/GenBank/DDBJ databases">
        <title>Draft genome sequence of the bacteria which degrade cell wall of Tricholomamatutake.</title>
        <authorList>
            <person name="Konishi Y."/>
            <person name="Fukuta Y."/>
            <person name="Shirasaka N."/>
        </authorList>
    </citation>
    <scope>NUCLEOTIDE SEQUENCE [LARGE SCALE GENOMIC DNA]</scope>
    <source>
        <strain evidence="2">mu1</strain>
    </source>
</reference>
<keyword evidence="2" id="KW-1185">Reference proteome</keyword>
<sequence>MIKSWDDICSDYERLNSSDNKFLSIYNLVVSIRDSKYSNHIYGWTSVIDLYIVQSKVNYPYNGPKLLVRQLEGNKLEFRYIDTYKPESQWKRVLDGSKGYAKLEEFFFNLHWFYCDFTN</sequence>
<comment type="caution">
    <text evidence="1">The sequence shown here is derived from an EMBL/GenBank/DDBJ whole genome shotgun (WGS) entry which is preliminary data.</text>
</comment>
<evidence type="ECO:0000313" key="2">
    <source>
        <dbReference type="Proteomes" id="UP001157114"/>
    </source>
</evidence>
<organism evidence="1 2">
    <name type="scientific">Paenibacillus glycanilyticus</name>
    <dbReference type="NCBI Taxonomy" id="126569"/>
    <lineage>
        <taxon>Bacteria</taxon>
        <taxon>Bacillati</taxon>
        <taxon>Bacillota</taxon>
        <taxon>Bacilli</taxon>
        <taxon>Bacillales</taxon>
        <taxon>Paenibacillaceae</taxon>
        <taxon>Paenibacillus</taxon>
    </lineage>
</organism>
<evidence type="ECO:0000313" key="1">
    <source>
        <dbReference type="EMBL" id="GLX69655.1"/>
    </source>
</evidence>
<proteinExistence type="predicted"/>
<dbReference type="RefSeq" id="WP_284240441.1">
    <property type="nucleotide sequence ID" value="NZ_BSSQ01000015.1"/>
</dbReference>